<evidence type="ECO:0000256" key="2">
    <source>
        <dbReference type="SAM" id="Phobius"/>
    </source>
</evidence>
<feature type="region of interest" description="Disordered" evidence="1">
    <location>
        <begin position="559"/>
        <end position="596"/>
    </location>
</feature>
<keyword evidence="2" id="KW-0472">Membrane</keyword>
<evidence type="ECO:0000259" key="4">
    <source>
        <dbReference type="Pfam" id="PF09972"/>
    </source>
</evidence>
<evidence type="ECO:0000313" key="7">
    <source>
        <dbReference type="Proteomes" id="UP000033740"/>
    </source>
</evidence>
<organism evidence="6 7">
    <name type="scientific">Microbacterium azadirachtae</name>
    <dbReference type="NCBI Taxonomy" id="582680"/>
    <lineage>
        <taxon>Bacteria</taxon>
        <taxon>Bacillati</taxon>
        <taxon>Actinomycetota</taxon>
        <taxon>Actinomycetes</taxon>
        <taxon>Micrococcales</taxon>
        <taxon>Microbacteriaceae</taxon>
        <taxon>Microbacterium</taxon>
    </lineage>
</organism>
<dbReference type="Pfam" id="PF09972">
    <property type="entry name" value="DUF2207"/>
    <property type="match status" value="1"/>
</dbReference>
<evidence type="ECO:0008006" key="8">
    <source>
        <dbReference type="Google" id="ProtNLM"/>
    </source>
</evidence>
<feature type="signal peptide" evidence="3">
    <location>
        <begin position="1"/>
        <end position="31"/>
    </location>
</feature>
<reference evidence="6 7" key="1">
    <citation type="submission" date="2015-02" db="EMBL/GenBank/DDBJ databases">
        <title>Draft genome sequences of ten Microbacterium spp. with emphasis on heavy metal contaminated environments.</title>
        <authorList>
            <person name="Corretto E."/>
        </authorList>
    </citation>
    <scope>NUCLEOTIDE SEQUENCE [LARGE SCALE GENOMIC DNA]</scope>
    <source>
        <strain evidence="6 7">ARN176</strain>
    </source>
</reference>
<dbReference type="Proteomes" id="UP000033740">
    <property type="component" value="Unassembled WGS sequence"/>
</dbReference>
<dbReference type="InterPro" id="IPR018702">
    <property type="entry name" value="DUF2207"/>
</dbReference>
<evidence type="ECO:0000313" key="6">
    <source>
        <dbReference type="EMBL" id="KJL36069.1"/>
    </source>
</evidence>
<dbReference type="RefSeq" id="WP_045270486.1">
    <property type="nucleotide sequence ID" value="NZ_JYIX01000021.1"/>
</dbReference>
<name>A0A0F0LTM0_9MICO</name>
<feature type="domain" description="Predicted membrane protein YciQ-like C-terminal" evidence="5">
    <location>
        <begin position="290"/>
        <end position="528"/>
    </location>
</feature>
<dbReference type="EMBL" id="JYIX01000021">
    <property type="protein sequence ID" value="KJL36069.1"/>
    <property type="molecule type" value="Genomic_DNA"/>
</dbReference>
<keyword evidence="2" id="KW-1133">Transmembrane helix</keyword>
<feature type="domain" description="DUF2207" evidence="4">
    <location>
        <begin position="56"/>
        <end position="229"/>
    </location>
</feature>
<keyword evidence="3" id="KW-0732">Signal</keyword>
<keyword evidence="2" id="KW-0812">Transmembrane</keyword>
<dbReference type="Pfam" id="PF20990">
    <property type="entry name" value="DUF2207_C"/>
    <property type="match status" value="1"/>
</dbReference>
<keyword evidence="7" id="KW-1185">Reference proteome</keyword>
<sequence>MTARLRARLLALLGALALVLAPLLAAPAARADTNDFSYASWDAQYQLSRDADGRAMLAVTETLVADFPEFDQNHGIVRGLPTWYEGAPLGLHVVSITDGAGTVLPYDDSETDDGERQLKIGDPDAYAHGRTTYVIRYTMRDVVHRPTDRAIDEWYWNLLPLNSTQPIAHFSAELSFAQDVDAAMIGAPSCYAGPAGSTTACTLSPVPGTGGFSVTQENIPAGSGVTVAFPMKEGTFAQSPARQPDPMTDVAPYPVAGFAALLAIGGPILGIGLLRRSGRRSGRGIVVAQYDVPDTLPPVLAAEIEGRKPVADSAEMVHLAVHKAIRISDGESKPMLELLDPSFAPDALDGEALHALFTGDPVGTTLHLEVPNDALVARLKALSGSAHVAAFERGLLVRQRSVLAVILSVIALAAGLGAVALAVPGMAVGRPAAIATFVVGIVASAIALVALLVSLPRRAVLTPQGAETREYLLGVREYIRLAEADRIRMLQSYRGAERRSDGTADVIVLYERLLPYAMLFGMEREWGQVLAVQYEHDGITPGWYYGYTGASFAGSLSGMNSSLSPTPTPNTSSSSSGSFGGGFSGGGGGGGSSGGW</sequence>
<evidence type="ECO:0000259" key="5">
    <source>
        <dbReference type="Pfam" id="PF20990"/>
    </source>
</evidence>
<feature type="transmembrane region" description="Helical" evidence="2">
    <location>
        <begin position="402"/>
        <end position="426"/>
    </location>
</feature>
<dbReference type="InterPro" id="IPR048389">
    <property type="entry name" value="YciQ-like_C"/>
</dbReference>
<protein>
    <recommendedName>
        <fullName evidence="8">DUF2207 domain-containing protein</fullName>
    </recommendedName>
</protein>
<gene>
    <name evidence="6" type="ORF">RS86_00338</name>
</gene>
<accession>A0A0F0LTM0</accession>
<feature type="compositionally biased region" description="Polar residues" evidence="1">
    <location>
        <begin position="559"/>
        <end position="571"/>
    </location>
</feature>
<feature type="compositionally biased region" description="Gly residues" evidence="1">
    <location>
        <begin position="578"/>
        <end position="596"/>
    </location>
</feature>
<evidence type="ECO:0000256" key="3">
    <source>
        <dbReference type="SAM" id="SignalP"/>
    </source>
</evidence>
<feature type="chain" id="PRO_5002445537" description="DUF2207 domain-containing protein" evidence="3">
    <location>
        <begin position="32"/>
        <end position="596"/>
    </location>
</feature>
<feature type="transmembrane region" description="Helical" evidence="2">
    <location>
        <begin position="253"/>
        <end position="274"/>
    </location>
</feature>
<dbReference type="PATRIC" id="fig|582680.6.peg.349"/>
<feature type="transmembrane region" description="Helical" evidence="2">
    <location>
        <begin position="432"/>
        <end position="453"/>
    </location>
</feature>
<dbReference type="STRING" id="582680.RS86_00338"/>
<evidence type="ECO:0000256" key="1">
    <source>
        <dbReference type="SAM" id="MobiDB-lite"/>
    </source>
</evidence>
<dbReference type="AlphaFoldDB" id="A0A0F0LTM0"/>
<proteinExistence type="predicted"/>
<comment type="caution">
    <text evidence="6">The sequence shown here is derived from an EMBL/GenBank/DDBJ whole genome shotgun (WGS) entry which is preliminary data.</text>
</comment>